<dbReference type="InterPro" id="IPR027417">
    <property type="entry name" value="P-loop_NTPase"/>
</dbReference>
<dbReference type="InterPro" id="IPR006083">
    <property type="entry name" value="PRK/URK"/>
</dbReference>
<proteinExistence type="predicted"/>
<name>A0A7C5DHR8_9CHLB</name>
<dbReference type="GO" id="GO:0005524">
    <property type="term" value="F:ATP binding"/>
    <property type="evidence" value="ECO:0007669"/>
    <property type="project" value="InterPro"/>
</dbReference>
<dbReference type="GO" id="GO:0016301">
    <property type="term" value="F:kinase activity"/>
    <property type="evidence" value="ECO:0007669"/>
    <property type="project" value="UniProtKB-KW"/>
</dbReference>
<gene>
    <name evidence="2" type="ORF">ENL07_10330</name>
</gene>
<reference evidence="2" key="1">
    <citation type="journal article" date="2020" name="mSystems">
        <title>Genome- and Community-Level Interaction Insights into Carbon Utilization and Element Cycling Functions of Hydrothermarchaeota in Hydrothermal Sediment.</title>
        <authorList>
            <person name="Zhou Z."/>
            <person name="Liu Y."/>
            <person name="Xu W."/>
            <person name="Pan J."/>
            <person name="Luo Z.H."/>
            <person name="Li M."/>
        </authorList>
    </citation>
    <scope>NUCLEOTIDE SEQUENCE [LARGE SCALE GENOMIC DNA]</scope>
    <source>
        <strain evidence="2">HyVt-633</strain>
    </source>
</reference>
<protein>
    <submittedName>
        <fullName evidence="2">Uridine kinase</fullName>
    </submittedName>
</protein>
<keyword evidence="2" id="KW-0808">Transferase</keyword>
<feature type="domain" description="Phosphoribulokinase/uridine kinase" evidence="1">
    <location>
        <begin position="40"/>
        <end position="166"/>
    </location>
</feature>
<sequence>MLNDVLLIRPEHLSAASIICERILSDMTVLRRTRPGHKFIVAISGESGSGKSELAYTLSQALKKALVQPKILHTDNYYRVPPNDRLEQRIADNFEHVGAAEYDWDLLKSNINDFRACRMSLMPCIDLANGQLDRVISDFSEVDVLVVDGLYALGIRDADLCVYIDLSWRETRKSQKLRCKEEDDDCRMSVLEKESEDVKAFRYRADLIIDHNYNVNKVAAPDDAPSEMGYFRD</sequence>
<accession>A0A7C5DHR8</accession>
<comment type="caution">
    <text evidence="2">The sequence shown here is derived from an EMBL/GenBank/DDBJ whole genome shotgun (WGS) entry which is preliminary data.</text>
</comment>
<dbReference type="Pfam" id="PF00485">
    <property type="entry name" value="PRK"/>
    <property type="match status" value="1"/>
</dbReference>
<dbReference type="Proteomes" id="UP000886058">
    <property type="component" value="Unassembled WGS sequence"/>
</dbReference>
<dbReference type="PANTHER" id="PTHR10285">
    <property type="entry name" value="URIDINE KINASE"/>
    <property type="match status" value="1"/>
</dbReference>
<dbReference type="SUPFAM" id="SSF52540">
    <property type="entry name" value="P-loop containing nucleoside triphosphate hydrolases"/>
    <property type="match status" value="1"/>
</dbReference>
<evidence type="ECO:0000313" key="2">
    <source>
        <dbReference type="EMBL" id="HHE32991.1"/>
    </source>
</evidence>
<dbReference type="EMBL" id="DRSQ01000224">
    <property type="protein sequence ID" value="HHE32991.1"/>
    <property type="molecule type" value="Genomic_DNA"/>
</dbReference>
<keyword evidence="2" id="KW-0418">Kinase</keyword>
<evidence type="ECO:0000259" key="1">
    <source>
        <dbReference type="Pfam" id="PF00485"/>
    </source>
</evidence>
<dbReference type="Gene3D" id="3.40.50.300">
    <property type="entry name" value="P-loop containing nucleotide triphosphate hydrolases"/>
    <property type="match status" value="1"/>
</dbReference>
<organism evidence="2">
    <name type="scientific">Chlorobaculum parvum</name>
    <dbReference type="NCBI Taxonomy" id="274539"/>
    <lineage>
        <taxon>Bacteria</taxon>
        <taxon>Pseudomonadati</taxon>
        <taxon>Chlorobiota</taxon>
        <taxon>Chlorobiia</taxon>
        <taxon>Chlorobiales</taxon>
        <taxon>Chlorobiaceae</taxon>
        <taxon>Chlorobaculum</taxon>
    </lineage>
</organism>
<dbReference type="AlphaFoldDB" id="A0A7C5DHR8"/>